<gene>
    <name evidence="1" type="ORF">H103_00417</name>
</gene>
<dbReference type="Proteomes" id="UP000023758">
    <property type="component" value="Unassembled WGS sequence"/>
</dbReference>
<evidence type="ECO:0000313" key="1">
    <source>
        <dbReference type="EMBL" id="EZF57309.1"/>
    </source>
</evidence>
<name>A0A022WG67_TRIRU</name>
<dbReference type="AlphaFoldDB" id="A0A022WG67"/>
<protein>
    <submittedName>
        <fullName evidence="1">Uncharacterized protein</fullName>
    </submittedName>
</protein>
<proteinExistence type="predicted"/>
<sequence>MDFLDYGGQGSPFFTTIEATGGMIQMMVEYGDTSGANGQRLLPGYLTPPPLEWSTFPGVGVQYPSQKPPPHLPPSNIGDLLFDIRKYISGYKGPVFTVGFGN</sequence>
<dbReference type="EMBL" id="KK207691">
    <property type="protein sequence ID" value="EZF57309.1"/>
    <property type="molecule type" value="Genomic_DNA"/>
</dbReference>
<dbReference type="HOGENOM" id="CLU_2279475_0_0_1"/>
<organism evidence="1">
    <name type="scientific">Trichophyton rubrum CBS 288.86</name>
    <dbReference type="NCBI Taxonomy" id="1215330"/>
    <lineage>
        <taxon>Eukaryota</taxon>
        <taxon>Fungi</taxon>
        <taxon>Dikarya</taxon>
        <taxon>Ascomycota</taxon>
        <taxon>Pezizomycotina</taxon>
        <taxon>Eurotiomycetes</taxon>
        <taxon>Eurotiomycetidae</taxon>
        <taxon>Onygenales</taxon>
        <taxon>Arthrodermataceae</taxon>
        <taxon>Trichophyton</taxon>
    </lineage>
</organism>
<reference evidence="1" key="1">
    <citation type="submission" date="2014-02" db="EMBL/GenBank/DDBJ databases">
        <title>The Genome Sequence of Trichophyton rubrum (morphotype fischeri) CBS 288.86.</title>
        <authorList>
            <consortium name="The Broad Institute Genomics Platform"/>
            <person name="Cuomo C.A."/>
            <person name="White T.C."/>
            <person name="Graser Y."/>
            <person name="Martinez-Rossi N."/>
            <person name="Heitman J."/>
            <person name="Young S.K."/>
            <person name="Zeng Q."/>
            <person name="Gargeya S."/>
            <person name="Abouelleil A."/>
            <person name="Alvarado L."/>
            <person name="Chapman S.B."/>
            <person name="Gainer-Dewar J."/>
            <person name="Goldberg J."/>
            <person name="Griggs A."/>
            <person name="Gujja S."/>
            <person name="Hansen M."/>
            <person name="Howarth C."/>
            <person name="Imamovic A."/>
            <person name="Larimer J."/>
            <person name="Martinez D."/>
            <person name="Murphy C."/>
            <person name="Pearson M.D."/>
            <person name="Persinoti G."/>
            <person name="Poon T."/>
            <person name="Priest M."/>
            <person name="Roberts A.D."/>
            <person name="Saif S."/>
            <person name="Shea T.D."/>
            <person name="Sykes S.N."/>
            <person name="Wortman J."/>
            <person name="Nusbaum C."/>
            <person name="Birren B."/>
        </authorList>
    </citation>
    <scope>NUCLEOTIDE SEQUENCE [LARGE SCALE GENOMIC DNA]</scope>
    <source>
        <strain evidence="1">CBS 288.86</strain>
    </source>
</reference>
<accession>A0A022WG67</accession>